<keyword evidence="2" id="KW-1185">Reference proteome</keyword>
<gene>
    <name evidence="1" type="ORF">BC938DRAFT_479792</name>
</gene>
<reference evidence="1 2" key="1">
    <citation type="journal article" date="2018" name="New Phytol.">
        <title>Phylogenomics of Endogonaceae and evolution of mycorrhizas within Mucoromycota.</title>
        <authorList>
            <person name="Chang Y."/>
            <person name="Desiro A."/>
            <person name="Na H."/>
            <person name="Sandor L."/>
            <person name="Lipzen A."/>
            <person name="Clum A."/>
            <person name="Barry K."/>
            <person name="Grigoriev I.V."/>
            <person name="Martin F.M."/>
            <person name="Stajich J.E."/>
            <person name="Smith M.E."/>
            <person name="Bonito G."/>
            <person name="Spatafora J.W."/>
        </authorList>
    </citation>
    <scope>NUCLEOTIDE SEQUENCE [LARGE SCALE GENOMIC DNA]</scope>
    <source>
        <strain evidence="1 2">AD002</strain>
    </source>
</reference>
<sequence length="137" mass="15129">MNGTTPLGNSFSSHVSPAVPRLPAFATNMRFILNGRLLNGGLEGASQSFLQPTDARKGHPAHASVTSATAAPDQLGSEIRVYYYNLLTQRTARTFTHSCLSIYVKSDYFHSFAVATYPLPFLYPLPLFCILRIRPEH</sequence>
<organism evidence="1 2">
    <name type="scientific">Jimgerdemannia flammicorona</name>
    <dbReference type="NCBI Taxonomy" id="994334"/>
    <lineage>
        <taxon>Eukaryota</taxon>
        <taxon>Fungi</taxon>
        <taxon>Fungi incertae sedis</taxon>
        <taxon>Mucoromycota</taxon>
        <taxon>Mucoromycotina</taxon>
        <taxon>Endogonomycetes</taxon>
        <taxon>Endogonales</taxon>
        <taxon>Endogonaceae</taxon>
        <taxon>Jimgerdemannia</taxon>
    </lineage>
</organism>
<protein>
    <submittedName>
        <fullName evidence="1">Uncharacterized protein</fullName>
    </submittedName>
</protein>
<evidence type="ECO:0000313" key="1">
    <source>
        <dbReference type="EMBL" id="RUS34538.1"/>
    </source>
</evidence>
<comment type="caution">
    <text evidence="1">The sequence shown here is derived from an EMBL/GenBank/DDBJ whole genome shotgun (WGS) entry which is preliminary data.</text>
</comment>
<name>A0A433QXN5_9FUNG</name>
<evidence type="ECO:0000313" key="2">
    <source>
        <dbReference type="Proteomes" id="UP000274822"/>
    </source>
</evidence>
<proteinExistence type="predicted"/>
<dbReference type="AlphaFoldDB" id="A0A433QXN5"/>
<dbReference type="Proteomes" id="UP000274822">
    <property type="component" value="Unassembled WGS sequence"/>
</dbReference>
<accession>A0A433QXN5</accession>
<dbReference type="EMBL" id="RBNJ01000422">
    <property type="protein sequence ID" value="RUS34538.1"/>
    <property type="molecule type" value="Genomic_DNA"/>
</dbReference>